<evidence type="ECO:0000313" key="7">
    <source>
        <dbReference type="Proteomes" id="UP000529637"/>
    </source>
</evidence>
<evidence type="ECO:0000256" key="4">
    <source>
        <dbReference type="SAM" id="MobiDB-lite"/>
    </source>
</evidence>
<feature type="signal peptide" evidence="5">
    <location>
        <begin position="1"/>
        <end position="28"/>
    </location>
</feature>
<dbReference type="InterPro" id="IPR009003">
    <property type="entry name" value="Peptidase_S1_PA"/>
</dbReference>
<evidence type="ECO:0000256" key="1">
    <source>
        <dbReference type="ARBA" id="ARBA00010541"/>
    </source>
</evidence>
<keyword evidence="2" id="KW-0645">Protease</keyword>
<dbReference type="AlphaFoldDB" id="A0A7Y6NJY0"/>
<protein>
    <submittedName>
        <fullName evidence="6">Trypsin-like peptidase domain-containing protein</fullName>
    </submittedName>
</protein>
<evidence type="ECO:0000313" key="6">
    <source>
        <dbReference type="EMBL" id="NUZ04522.1"/>
    </source>
</evidence>
<dbReference type="SUPFAM" id="SSF50494">
    <property type="entry name" value="Trypsin-like serine proteases"/>
    <property type="match status" value="1"/>
</dbReference>
<keyword evidence="3" id="KW-0378">Hydrolase</keyword>
<organism evidence="6 7">
    <name type="scientific">Piscinibacter koreensis</name>
    <dbReference type="NCBI Taxonomy" id="2742824"/>
    <lineage>
        <taxon>Bacteria</taxon>
        <taxon>Pseudomonadati</taxon>
        <taxon>Pseudomonadota</taxon>
        <taxon>Betaproteobacteria</taxon>
        <taxon>Burkholderiales</taxon>
        <taxon>Sphaerotilaceae</taxon>
        <taxon>Piscinibacter</taxon>
    </lineage>
</organism>
<gene>
    <name evidence="6" type="ORF">HQN59_02000</name>
</gene>
<dbReference type="InterPro" id="IPR001940">
    <property type="entry name" value="Peptidase_S1C"/>
</dbReference>
<feature type="chain" id="PRO_5031502735" evidence="5">
    <location>
        <begin position="29"/>
        <end position="442"/>
    </location>
</feature>
<accession>A0A7Y6NJY0</accession>
<evidence type="ECO:0000256" key="3">
    <source>
        <dbReference type="ARBA" id="ARBA00022801"/>
    </source>
</evidence>
<dbReference type="Pfam" id="PF13365">
    <property type="entry name" value="Trypsin_2"/>
    <property type="match status" value="1"/>
</dbReference>
<sequence length="442" mass="46540">MNRHHASRLAPLLGVALFTLSVAPTALASTAADVYAKVSAAVWKVMTYDADGLPLGQGSAVVVGRERLATNCHVLAKARRVSVRHGETTLDATLDLWDVQRDLCQLKASGLAAAPVSLADSGTLRVGQDVYAIGNPRKLDLTLSAGLISSLRRNASGHLLLVQTSASISSGSSGGGLFDDAGRLVGLTTLGLVGDAQNLNFAIPAAWLLELPERHARAEREQLERREPARGEVATAAREPATGNVAAPSSPAIPCTPIPWRRTSHPADAAHSNHPTHNPCKRDDVPAPGAEPRAKPQQRDPGSSPQSSTSDAGAPRTRTEQHAGLPVTTAAAERAPLPTPGRAAVAAEARPDAGAASDVRLNDLDQLPFSTEEMRRRYSLFLKQPVPRAFVITKSGSSRTASGAGELTPTERALRECRQSLVGECFVYAVDERVVYAGPAAR</sequence>
<dbReference type="RefSeq" id="WP_176065540.1">
    <property type="nucleotide sequence ID" value="NZ_JABWMJ010000001.1"/>
</dbReference>
<dbReference type="EMBL" id="JABWMJ010000001">
    <property type="protein sequence ID" value="NUZ04522.1"/>
    <property type="molecule type" value="Genomic_DNA"/>
</dbReference>
<dbReference type="Proteomes" id="UP000529637">
    <property type="component" value="Unassembled WGS sequence"/>
</dbReference>
<feature type="region of interest" description="Disordered" evidence="4">
    <location>
        <begin position="219"/>
        <end position="355"/>
    </location>
</feature>
<dbReference type="PANTHER" id="PTHR43343">
    <property type="entry name" value="PEPTIDASE S12"/>
    <property type="match status" value="1"/>
</dbReference>
<dbReference type="PANTHER" id="PTHR43343:SF3">
    <property type="entry name" value="PROTEASE DO-LIKE 8, CHLOROPLASTIC"/>
    <property type="match status" value="1"/>
</dbReference>
<keyword evidence="7" id="KW-1185">Reference proteome</keyword>
<comment type="similarity">
    <text evidence="1">Belongs to the peptidase S1C family.</text>
</comment>
<evidence type="ECO:0000256" key="5">
    <source>
        <dbReference type="SAM" id="SignalP"/>
    </source>
</evidence>
<feature type="compositionally biased region" description="Basic and acidic residues" evidence="4">
    <location>
        <begin position="219"/>
        <end position="230"/>
    </location>
</feature>
<comment type="caution">
    <text evidence="6">The sequence shown here is derived from an EMBL/GenBank/DDBJ whole genome shotgun (WGS) entry which is preliminary data.</text>
</comment>
<feature type="compositionally biased region" description="Low complexity" evidence="4">
    <location>
        <begin position="343"/>
        <end position="355"/>
    </location>
</feature>
<dbReference type="InterPro" id="IPR051201">
    <property type="entry name" value="Chloro_Bact_Ser_Proteases"/>
</dbReference>
<name>A0A7Y6NJY0_9BURK</name>
<evidence type="ECO:0000256" key="2">
    <source>
        <dbReference type="ARBA" id="ARBA00022670"/>
    </source>
</evidence>
<dbReference type="GO" id="GO:0006508">
    <property type="term" value="P:proteolysis"/>
    <property type="evidence" value="ECO:0007669"/>
    <property type="project" value="UniProtKB-KW"/>
</dbReference>
<keyword evidence="5" id="KW-0732">Signal</keyword>
<dbReference type="GO" id="GO:0004252">
    <property type="term" value="F:serine-type endopeptidase activity"/>
    <property type="evidence" value="ECO:0007669"/>
    <property type="project" value="InterPro"/>
</dbReference>
<feature type="compositionally biased region" description="Polar residues" evidence="4">
    <location>
        <begin position="300"/>
        <end position="311"/>
    </location>
</feature>
<dbReference type="Gene3D" id="2.40.10.10">
    <property type="entry name" value="Trypsin-like serine proteases"/>
    <property type="match status" value="2"/>
</dbReference>
<proteinExistence type="inferred from homology"/>
<dbReference type="InterPro" id="IPR043504">
    <property type="entry name" value="Peptidase_S1_PA_chymotrypsin"/>
</dbReference>
<dbReference type="PRINTS" id="PR00834">
    <property type="entry name" value="PROTEASES2C"/>
</dbReference>
<reference evidence="6 7" key="1">
    <citation type="submission" date="2020-06" db="EMBL/GenBank/DDBJ databases">
        <title>Schlegella sp. ID0723 isolated from air conditioner.</title>
        <authorList>
            <person name="Kim D.Y."/>
            <person name="Kim D.-U."/>
        </authorList>
    </citation>
    <scope>NUCLEOTIDE SEQUENCE [LARGE SCALE GENOMIC DNA]</scope>
    <source>
        <strain evidence="6 7">ID0723</strain>
    </source>
</reference>